<evidence type="ECO:0000313" key="1">
    <source>
        <dbReference type="EMBL" id="KAG9328681.1"/>
    </source>
</evidence>
<dbReference type="AlphaFoldDB" id="A0A8T2MYN2"/>
<comment type="caution">
    <text evidence="2">The sequence shown here is derived from an EMBL/GenBank/DDBJ whole genome shotgun (WGS) entry which is preliminary data.</text>
</comment>
<evidence type="ECO:0000313" key="3">
    <source>
        <dbReference type="Proteomes" id="UP000824540"/>
    </source>
</evidence>
<proteinExistence type="predicted"/>
<dbReference type="Proteomes" id="UP000824540">
    <property type="component" value="Unassembled WGS sequence"/>
</dbReference>
<accession>A0A8T2MYN2</accession>
<protein>
    <submittedName>
        <fullName evidence="2">Uncharacterized protein</fullName>
    </submittedName>
</protein>
<dbReference type="EMBL" id="JAFBMS010001940">
    <property type="protein sequence ID" value="KAG9328681.1"/>
    <property type="molecule type" value="Genomic_DNA"/>
</dbReference>
<evidence type="ECO:0000313" key="2">
    <source>
        <dbReference type="EMBL" id="KAG9331161.1"/>
    </source>
</evidence>
<dbReference type="EMBL" id="JAFBMS010000376">
    <property type="protein sequence ID" value="KAG9331161.1"/>
    <property type="molecule type" value="Genomic_DNA"/>
</dbReference>
<keyword evidence="3" id="KW-1185">Reference proteome</keyword>
<gene>
    <name evidence="1" type="ORF">JZ751_011471</name>
    <name evidence="2" type="ORF">JZ751_019953</name>
</gene>
<reference evidence="2" key="1">
    <citation type="thesis" date="2021" institute="BYU ScholarsArchive" country="Provo, UT, USA">
        <title>Applications of and Algorithms for Genome Assembly and Genomic Analyses with an Emphasis on Marine Teleosts.</title>
        <authorList>
            <person name="Pickett B.D."/>
        </authorList>
    </citation>
    <scope>NUCLEOTIDE SEQUENCE</scope>
    <source>
        <strain evidence="2">HI-2016</strain>
    </source>
</reference>
<name>A0A8T2MYN2_9TELE</name>
<sequence length="152" mass="15769">MGNGSTAEAACVNRIASPAHASATLALCTPVLHCGLWVTNTPPVLAGLGMGKLPVLLLVFHASGDTMSRGSKAKTQENRPSLLLSGPENDRLLDLLGRRCVGHNALGRLPGDRSRASVQTQRTELSWAPGLGSTGCAALSAFMLLHPQLPAV</sequence>
<organism evidence="2 3">
    <name type="scientific">Albula glossodonta</name>
    <name type="common">roundjaw bonefish</name>
    <dbReference type="NCBI Taxonomy" id="121402"/>
    <lineage>
        <taxon>Eukaryota</taxon>
        <taxon>Metazoa</taxon>
        <taxon>Chordata</taxon>
        <taxon>Craniata</taxon>
        <taxon>Vertebrata</taxon>
        <taxon>Euteleostomi</taxon>
        <taxon>Actinopterygii</taxon>
        <taxon>Neopterygii</taxon>
        <taxon>Teleostei</taxon>
        <taxon>Albuliformes</taxon>
        <taxon>Albulidae</taxon>
        <taxon>Albula</taxon>
    </lineage>
</organism>